<reference evidence="4" key="1">
    <citation type="submission" date="2017-06" db="EMBL/GenBank/DDBJ databases">
        <authorList>
            <person name="Varghese N."/>
            <person name="Submissions S."/>
        </authorList>
    </citation>
    <scope>NUCLEOTIDE SEQUENCE [LARGE SCALE GENOMIC DNA]</scope>
    <source>
        <strain evidence="4">DSM 11116</strain>
    </source>
</reference>
<feature type="domain" description="Methyltransferase type 11" evidence="2">
    <location>
        <begin position="74"/>
        <end position="177"/>
    </location>
</feature>
<dbReference type="GO" id="GO:0006596">
    <property type="term" value="P:polyamine biosynthetic process"/>
    <property type="evidence" value="ECO:0007669"/>
    <property type="project" value="UniProtKB-KW"/>
</dbReference>
<dbReference type="RefSeq" id="WP_088844336.1">
    <property type="nucleotide sequence ID" value="NZ_FYEW01000002.1"/>
</dbReference>
<dbReference type="GO" id="GO:0032259">
    <property type="term" value="P:methylation"/>
    <property type="evidence" value="ECO:0007669"/>
    <property type="project" value="UniProtKB-KW"/>
</dbReference>
<evidence type="ECO:0000313" key="4">
    <source>
        <dbReference type="Proteomes" id="UP000198131"/>
    </source>
</evidence>
<dbReference type="InterPro" id="IPR029063">
    <property type="entry name" value="SAM-dependent_MTases_sf"/>
</dbReference>
<keyword evidence="3" id="KW-0489">Methyltransferase</keyword>
<dbReference type="SUPFAM" id="SSF53335">
    <property type="entry name" value="S-adenosyl-L-methionine-dependent methyltransferases"/>
    <property type="match status" value="1"/>
</dbReference>
<dbReference type="EMBL" id="FYEW01000002">
    <property type="protein sequence ID" value="SNC75750.1"/>
    <property type="molecule type" value="Genomic_DNA"/>
</dbReference>
<accession>A0A212UC66</accession>
<dbReference type="PANTHER" id="PTHR43317">
    <property type="entry name" value="THERMOSPERMINE SYNTHASE ACAULIS5"/>
    <property type="match status" value="1"/>
</dbReference>
<dbReference type="GO" id="GO:0008757">
    <property type="term" value="F:S-adenosylmethionine-dependent methyltransferase activity"/>
    <property type="evidence" value="ECO:0007669"/>
    <property type="project" value="InterPro"/>
</dbReference>
<gene>
    <name evidence="3" type="ORF">SAMN06265337_3036</name>
</gene>
<dbReference type="AlphaFoldDB" id="A0A212UC66"/>
<organism evidence="3 4">
    <name type="scientific">Hymenobacter gelipurpurascens</name>
    <dbReference type="NCBI Taxonomy" id="89968"/>
    <lineage>
        <taxon>Bacteria</taxon>
        <taxon>Pseudomonadati</taxon>
        <taxon>Bacteroidota</taxon>
        <taxon>Cytophagia</taxon>
        <taxon>Cytophagales</taxon>
        <taxon>Hymenobacteraceae</taxon>
        <taxon>Hymenobacter</taxon>
    </lineage>
</organism>
<dbReference type="Proteomes" id="UP000198131">
    <property type="component" value="Unassembled WGS sequence"/>
</dbReference>
<protein>
    <submittedName>
        <fullName evidence="3">Methyltransferase domain-containing protein</fullName>
    </submittedName>
</protein>
<name>A0A212UC66_9BACT</name>
<dbReference type="InterPro" id="IPR013216">
    <property type="entry name" value="Methyltransf_11"/>
</dbReference>
<dbReference type="Gene3D" id="3.40.50.150">
    <property type="entry name" value="Vaccinia Virus protein VP39"/>
    <property type="match status" value="1"/>
</dbReference>
<keyword evidence="1" id="KW-0620">Polyamine biosynthesis</keyword>
<keyword evidence="3" id="KW-0808">Transferase</keyword>
<dbReference type="PANTHER" id="PTHR43317:SF1">
    <property type="entry name" value="THERMOSPERMINE SYNTHASE ACAULIS5"/>
    <property type="match status" value="1"/>
</dbReference>
<sequence>MKQLLTALRRLISYVLPLTRRVHSAYSGPLEITLSGGRKVLDTAHANYSYGSLQRVLAYGLRFTQPETATHVLVLGLGGGGIVQTLRQTPEFAAAITAIELDPVIIQLADEEFDIRPDAKLDIVCADAFAWVATAPAESFDLMVIDLFLDLALPAGLGTSGFWEHIWRLLAPSGYILLNTLTAENALVDGRPAPEHWERQGFSVKELEVESLNLLYILHKVA</sequence>
<evidence type="ECO:0000313" key="3">
    <source>
        <dbReference type="EMBL" id="SNC75750.1"/>
    </source>
</evidence>
<dbReference type="NCBIfam" id="NF037959">
    <property type="entry name" value="MFS_SpdSyn"/>
    <property type="match status" value="1"/>
</dbReference>
<evidence type="ECO:0000259" key="2">
    <source>
        <dbReference type="Pfam" id="PF08241"/>
    </source>
</evidence>
<evidence type="ECO:0000256" key="1">
    <source>
        <dbReference type="ARBA" id="ARBA00023115"/>
    </source>
</evidence>
<dbReference type="CDD" id="cd02440">
    <property type="entry name" value="AdoMet_MTases"/>
    <property type="match status" value="1"/>
</dbReference>
<dbReference type="OrthoDB" id="650847at2"/>
<keyword evidence="4" id="KW-1185">Reference proteome</keyword>
<dbReference type="Pfam" id="PF08241">
    <property type="entry name" value="Methyltransf_11"/>
    <property type="match status" value="1"/>
</dbReference>
<proteinExistence type="predicted"/>